<name>G3GVI1_CRIGR</name>
<evidence type="ECO:0000313" key="2">
    <source>
        <dbReference type="EMBL" id="EGW01276.1"/>
    </source>
</evidence>
<dbReference type="Proteomes" id="UP000001075">
    <property type="component" value="Unassembled WGS sequence"/>
</dbReference>
<protein>
    <submittedName>
        <fullName evidence="2">Uncharacterized protein</fullName>
    </submittedName>
</protein>
<evidence type="ECO:0000313" key="3">
    <source>
        <dbReference type="Proteomes" id="UP000001075"/>
    </source>
</evidence>
<feature type="signal peptide" evidence="1">
    <location>
        <begin position="1"/>
        <end position="23"/>
    </location>
</feature>
<dbReference type="EMBL" id="JH000040">
    <property type="protein sequence ID" value="EGW01276.1"/>
    <property type="molecule type" value="Genomic_DNA"/>
</dbReference>
<dbReference type="AlphaFoldDB" id="G3GVI1"/>
<evidence type="ECO:0000256" key="1">
    <source>
        <dbReference type="SAM" id="SignalP"/>
    </source>
</evidence>
<keyword evidence="1" id="KW-0732">Signal</keyword>
<organism evidence="2 3">
    <name type="scientific">Cricetulus griseus</name>
    <name type="common">Chinese hamster</name>
    <name type="synonym">Cricetulus barabensis griseus</name>
    <dbReference type="NCBI Taxonomy" id="10029"/>
    <lineage>
        <taxon>Eukaryota</taxon>
        <taxon>Metazoa</taxon>
        <taxon>Chordata</taxon>
        <taxon>Craniata</taxon>
        <taxon>Vertebrata</taxon>
        <taxon>Euteleostomi</taxon>
        <taxon>Mammalia</taxon>
        <taxon>Eutheria</taxon>
        <taxon>Euarchontoglires</taxon>
        <taxon>Glires</taxon>
        <taxon>Rodentia</taxon>
        <taxon>Myomorpha</taxon>
        <taxon>Muroidea</taxon>
        <taxon>Cricetidae</taxon>
        <taxon>Cricetinae</taxon>
        <taxon>Cricetulus</taxon>
    </lineage>
</organism>
<accession>G3GVI1</accession>
<dbReference type="PROSITE" id="PS51257">
    <property type="entry name" value="PROKAR_LIPOPROTEIN"/>
    <property type="match status" value="1"/>
</dbReference>
<feature type="chain" id="PRO_5003443977" evidence="1">
    <location>
        <begin position="24"/>
        <end position="55"/>
    </location>
</feature>
<dbReference type="InParanoid" id="G3GVI1"/>
<proteinExistence type="predicted"/>
<reference evidence="3" key="1">
    <citation type="journal article" date="2011" name="Nat. Biotechnol.">
        <title>The genomic sequence of the Chinese hamster ovary (CHO)-K1 cell line.</title>
        <authorList>
            <person name="Xu X."/>
            <person name="Nagarajan H."/>
            <person name="Lewis N.E."/>
            <person name="Pan S."/>
            <person name="Cai Z."/>
            <person name="Liu X."/>
            <person name="Chen W."/>
            <person name="Xie M."/>
            <person name="Wang W."/>
            <person name="Hammond S."/>
            <person name="Andersen M.R."/>
            <person name="Neff N."/>
            <person name="Passarelli B."/>
            <person name="Koh W."/>
            <person name="Fan H.C."/>
            <person name="Wang J."/>
            <person name="Gui Y."/>
            <person name="Lee K.H."/>
            <person name="Betenbaugh M.J."/>
            <person name="Quake S.R."/>
            <person name="Famili I."/>
            <person name="Palsson B.O."/>
            <person name="Wang J."/>
        </authorList>
    </citation>
    <scope>NUCLEOTIDE SEQUENCE [LARGE SCALE GENOMIC DNA]</scope>
    <source>
        <strain evidence="3">CHO K1 cell line</strain>
    </source>
</reference>
<sequence>MFPFKRALPTQLSLSLLLCLSLSCPLLFHSSCPERLVSPSPPFPIPFPLIKNPSK</sequence>
<gene>
    <name evidence="2" type="ORF">I79_001719</name>
</gene>